<dbReference type="Proteomes" id="UP000481861">
    <property type="component" value="Unassembled WGS sequence"/>
</dbReference>
<feature type="compositionally biased region" description="Polar residues" evidence="1">
    <location>
        <begin position="76"/>
        <end position="94"/>
    </location>
</feature>
<proteinExistence type="predicted"/>
<keyword evidence="2" id="KW-0732">Signal</keyword>
<feature type="chain" id="PRO_5028804972" description="Secreted protein" evidence="2">
    <location>
        <begin position="22"/>
        <end position="127"/>
    </location>
</feature>
<organism evidence="3 4">
    <name type="scientific">Massariosphaeria phaeospora</name>
    <dbReference type="NCBI Taxonomy" id="100035"/>
    <lineage>
        <taxon>Eukaryota</taxon>
        <taxon>Fungi</taxon>
        <taxon>Dikarya</taxon>
        <taxon>Ascomycota</taxon>
        <taxon>Pezizomycotina</taxon>
        <taxon>Dothideomycetes</taxon>
        <taxon>Pleosporomycetidae</taxon>
        <taxon>Pleosporales</taxon>
        <taxon>Pleosporales incertae sedis</taxon>
        <taxon>Massariosphaeria</taxon>
    </lineage>
</organism>
<feature type="signal peptide" evidence="2">
    <location>
        <begin position="1"/>
        <end position="21"/>
    </location>
</feature>
<protein>
    <recommendedName>
        <fullName evidence="5">Secreted protein</fullName>
    </recommendedName>
</protein>
<sequence length="127" mass="14814">MLKGSCRKSFLFVMVLRSALFFCSHERHTAHQQSQRVGSPEFNFGFYVPLRRAGHRHWTPWLSAKPQYLHHPPTSHPNNHCGNQRQQPDTPTLTSHRHPRPRRPETSETEPWSCAKALGLKTTVRRQ</sequence>
<name>A0A7C8IB52_9PLEO</name>
<accession>A0A7C8IB52</accession>
<comment type="caution">
    <text evidence="3">The sequence shown here is derived from an EMBL/GenBank/DDBJ whole genome shotgun (WGS) entry which is preliminary data.</text>
</comment>
<reference evidence="3 4" key="1">
    <citation type="submission" date="2020-01" db="EMBL/GenBank/DDBJ databases">
        <authorList>
            <consortium name="DOE Joint Genome Institute"/>
            <person name="Haridas S."/>
            <person name="Albert R."/>
            <person name="Binder M."/>
            <person name="Bloem J."/>
            <person name="Labutti K."/>
            <person name="Salamov A."/>
            <person name="Andreopoulos B."/>
            <person name="Baker S.E."/>
            <person name="Barry K."/>
            <person name="Bills G."/>
            <person name="Bluhm B.H."/>
            <person name="Cannon C."/>
            <person name="Castanera R."/>
            <person name="Culley D.E."/>
            <person name="Daum C."/>
            <person name="Ezra D."/>
            <person name="Gonzalez J.B."/>
            <person name="Henrissat B."/>
            <person name="Kuo A."/>
            <person name="Liang C."/>
            <person name="Lipzen A."/>
            <person name="Lutzoni F."/>
            <person name="Magnuson J."/>
            <person name="Mondo S."/>
            <person name="Nolan M."/>
            <person name="Ohm R."/>
            <person name="Pangilinan J."/>
            <person name="Park H.-J.H."/>
            <person name="Ramirez L."/>
            <person name="Alfaro M."/>
            <person name="Sun H."/>
            <person name="Tritt A."/>
            <person name="Yoshinaga Y."/>
            <person name="Zwiers L.-H.L."/>
            <person name="Turgeon B.G."/>
            <person name="Goodwin S.B."/>
            <person name="Spatafora J.W."/>
            <person name="Crous P.W."/>
            <person name="Grigoriev I.V."/>
        </authorList>
    </citation>
    <scope>NUCLEOTIDE SEQUENCE [LARGE SCALE GENOMIC DNA]</scope>
    <source>
        <strain evidence="3 4">CBS 611.86</strain>
    </source>
</reference>
<dbReference type="EMBL" id="JAADJZ010000005">
    <property type="protein sequence ID" value="KAF2875088.1"/>
    <property type="molecule type" value="Genomic_DNA"/>
</dbReference>
<evidence type="ECO:0000313" key="4">
    <source>
        <dbReference type="Proteomes" id="UP000481861"/>
    </source>
</evidence>
<gene>
    <name evidence="3" type="ORF">BDV95DRAFT_307989</name>
</gene>
<keyword evidence="4" id="KW-1185">Reference proteome</keyword>
<evidence type="ECO:0000256" key="2">
    <source>
        <dbReference type="SAM" id="SignalP"/>
    </source>
</evidence>
<evidence type="ECO:0008006" key="5">
    <source>
        <dbReference type="Google" id="ProtNLM"/>
    </source>
</evidence>
<dbReference type="AlphaFoldDB" id="A0A7C8IB52"/>
<evidence type="ECO:0000256" key="1">
    <source>
        <dbReference type="SAM" id="MobiDB-lite"/>
    </source>
</evidence>
<evidence type="ECO:0000313" key="3">
    <source>
        <dbReference type="EMBL" id="KAF2875088.1"/>
    </source>
</evidence>
<feature type="region of interest" description="Disordered" evidence="1">
    <location>
        <begin position="66"/>
        <end position="127"/>
    </location>
</feature>